<dbReference type="OrthoDB" id="30273at2759"/>
<accession>A0A0A1UE09</accession>
<dbReference type="RefSeq" id="XP_004261493.1">
    <property type="nucleotide sequence ID" value="XM_004261445.1"/>
</dbReference>
<feature type="compositionally biased region" description="Basic and acidic residues" evidence="1">
    <location>
        <begin position="102"/>
        <end position="115"/>
    </location>
</feature>
<dbReference type="VEuPathDB" id="AmoebaDB:EIN_340600"/>
<protein>
    <recommendedName>
        <fullName evidence="2">5'-3' DNA helicase ZGRF1-like N-terminal domain-containing protein</fullName>
    </recommendedName>
</protein>
<dbReference type="InterPro" id="IPR018838">
    <property type="entry name" value="ZGRF1-like_N"/>
</dbReference>
<feature type="region of interest" description="Disordered" evidence="1">
    <location>
        <begin position="85"/>
        <end position="117"/>
    </location>
</feature>
<evidence type="ECO:0000313" key="4">
    <source>
        <dbReference type="Proteomes" id="UP000014680"/>
    </source>
</evidence>
<organism evidence="3 4">
    <name type="scientific">Entamoeba invadens IP1</name>
    <dbReference type="NCBI Taxonomy" id="370355"/>
    <lineage>
        <taxon>Eukaryota</taxon>
        <taxon>Amoebozoa</taxon>
        <taxon>Evosea</taxon>
        <taxon>Archamoebae</taxon>
        <taxon>Mastigamoebida</taxon>
        <taxon>Entamoebidae</taxon>
        <taxon>Entamoeba</taxon>
    </lineage>
</organism>
<sequence>MEEIGHLYHCLYTRDITQKVKRKFDGYVIFRPKYRRFEVYEDSDGKLGKQVCCETVQETELHCDDVVNLPSFIVEIFDEVTPSLNDQHSLNVEPPPPTLYTKSDKDEKLRDETKPRKVLSRKKTLAKTKSLNFAVTADDKKMTKLVRKRSVQEILNLFEK</sequence>
<evidence type="ECO:0000259" key="2">
    <source>
        <dbReference type="Pfam" id="PF10382"/>
    </source>
</evidence>
<dbReference type="OMA" id="QETELHC"/>
<reference evidence="3 4" key="1">
    <citation type="submission" date="2012-10" db="EMBL/GenBank/DDBJ databases">
        <authorList>
            <person name="Zafar N."/>
            <person name="Inman J."/>
            <person name="Hall N."/>
            <person name="Lorenzi H."/>
            <person name="Caler E."/>
        </authorList>
    </citation>
    <scope>NUCLEOTIDE SEQUENCE [LARGE SCALE GENOMIC DNA]</scope>
    <source>
        <strain evidence="3 4">IP1</strain>
    </source>
</reference>
<evidence type="ECO:0000313" key="3">
    <source>
        <dbReference type="EMBL" id="ELP94722.1"/>
    </source>
</evidence>
<name>A0A0A1UE09_ENTIV</name>
<dbReference type="Proteomes" id="UP000014680">
    <property type="component" value="Unassembled WGS sequence"/>
</dbReference>
<feature type="domain" description="5'-3' DNA helicase ZGRF1-like N-terminal" evidence="2">
    <location>
        <begin position="8"/>
        <end position="80"/>
    </location>
</feature>
<proteinExistence type="predicted"/>
<dbReference type="GeneID" id="14893700"/>
<evidence type="ECO:0000256" key="1">
    <source>
        <dbReference type="SAM" id="MobiDB-lite"/>
    </source>
</evidence>
<gene>
    <name evidence="3" type="ORF">EIN_340600</name>
</gene>
<keyword evidence="4" id="KW-1185">Reference proteome</keyword>
<dbReference type="AlphaFoldDB" id="A0A0A1UE09"/>
<dbReference type="KEGG" id="eiv:EIN_340600"/>
<dbReference type="Pfam" id="PF10382">
    <property type="entry name" value="ZGRF1-like_N"/>
    <property type="match status" value="1"/>
</dbReference>
<dbReference type="EMBL" id="KB206175">
    <property type="protein sequence ID" value="ELP94722.1"/>
    <property type="molecule type" value="Genomic_DNA"/>
</dbReference>